<accession>A0A6P4ZST7</accession>
<organism evidence="2 3">
    <name type="scientific">Branchiostoma belcheri</name>
    <name type="common">Amphioxus</name>
    <dbReference type="NCBI Taxonomy" id="7741"/>
    <lineage>
        <taxon>Eukaryota</taxon>
        <taxon>Metazoa</taxon>
        <taxon>Chordata</taxon>
        <taxon>Cephalochordata</taxon>
        <taxon>Leptocardii</taxon>
        <taxon>Amphioxiformes</taxon>
        <taxon>Branchiostomatidae</taxon>
        <taxon>Branchiostoma</taxon>
    </lineage>
</organism>
<evidence type="ECO:0000259" key="1">
    <source>
        <dbReference type="Pfam" id="PF13966"/>
    </source>
</evidence>
<evidence type="ECO:0000313" key="2">
    <source>
        <dbReference type="Proteomes" id="UP000515135"/>
    </source>
</evidence>
<dbReference type="RefSeq" id="XP_019639908.1">
    <property type="nucleotide sequence ID" value="XM_019784349.1"/>
</dbReference>
<dbReference type="KEGG" id="bbel:109481752"/>
<dbReference type="InterPro" id="IPR026960">
    <property type="entry name" value="RVT-Znf"/>
</dbReference>
<dbReference type="Pfam" id="PF13966">
    <property type="entry name" value="zf-RVT"/>
    <property type="match status" value="1"/>
</dbReference>
<dbReference type="GeneID" id="109481752"/>
<dbReference type="AlphaFoldDB" id="A0A6P4ZST7"/>
<feature type="domain" description="Reverse transcriptase zinc-binding" evidence="1">
    <location>
        <begin position="111"/>
        <end position="184"/>
    </location>
</feature>
<dbReference type="OrthoDB" id="6105566at2759"/>
<sequence>MTEEFKVGKARALLTLEGSRDPRVSQAGIQLRSGRKWAVDKAVDEAKSRLRHSDIVGVVAQGRLGLGAGKVASQRWGTAGPKERRDMVQREVRRKEEEGRKSLAVSQGVQGAWTKWEGVRSRCVKWSDLWKCEPLRIQFLLRSVYDLLPTPVNLKRWGKEKEEKCQLCERRGTLSHVLSSCPIALGQGRYRWRHDQVLRVLACTLEEERTKKRGKNRKGPKFIGFVREGEGEKRKTGTKDRERGILPTASDWNLRVDLDRRLVFPEEISSTNLKPDVVLWSTQTKQIVLVELTVPWEERIEEAYERKALKYQNLLQDCVEKGWRSWCFPIEIGCRGFVAQSAWRALGTLGIVGKQRRDTVSKMAETAEVASRWVWRNRQSKWKPTTP</sequence>
<protein>
    <submittedName>
        <fullName evidence="3">Uncharacterized protein LOC109481752</fullName>
    </submittedName>
</protein>
<dbReference type="Proteomes" id="UP000515135">
    <property type="component" value="Unplaced"/>
</dbReference>
<proteinExistence type="predicted"/>
<keyword evidence="2" id="KW-1185">Reference proteome</keyword>
<reference evidence="3" key="1">
    <citation type="submission" date="2025-08" db="UniProtKB">
        <authorList>
            <consortium name="RefSeq"/>
        </authorList>
    </citation>
    <scope>IDENTIFICATION</scope>
    <source>
        <tissue evidence="3">Gonad</tissue>
    </source>
</reference>
<name>A0A6P4ZST7_BRABE</name>
<gene>
    <name evidence="3" type="primary">LOC109481752</name>
</gene>
<evidence type="ECO:0000313" key="3">
    <source>
        <dbReference type="RefSeq" id="XP_019639908.1"/>
    </source>
</evidence>